<evidence type="ECO:0000313" key="4">
    <source>
        <dbReference type="EMBL" id="MBA0617977.1"/>
    </source>
</evidence>
<evidence type="ECO:0000256" key="2">
    <source>
        <dbReference type="SAM" id="MobiDB-lite"/>
    </source>
</evidence>
<dbReference type="SUPFAM" id="SSF53474">
    <property type="entry name" value="alpha/beta-Hydrolases"/>
    <property type="match status" value="1"/>
</dbReference>
<evidence type="ECO:0000256" key="1">
    <source>
        <dbReference type="ARBA" id="ARBA00010515"/>
    </source>
</evidence>
<evidence type="ECO:0000313" key="5">
    <source>
        <dbReference type="Proteomes" id="UP000593561"/>
    </source>
</evidence>
<accession>A0A7J8RVS5</accession>
<dbReference type="GO" id="GO:0016787">
    <property type="term" value="F:hydrolase activity"/>
    <property type="evidence" value="ECO:0007669"/>
    <property type="project" value="InterPro"/>
</dbReference>
<evidence type="ECO:0000259" key="3">
    <source>
        <dbReference type="Pfam" id="PF07859"/>
    </source>
</evidence>
<name>A0A7J8RVS5_GOSDV</name>
<sequence length="229" mass="25937">MHATPQVNSALTLPASDAYWRLSLPFGSNRDHPWCNPLANGTPKLRELRLPPTMMCVSEMDILKDRNMGFCNALGGAGKRVETKIYKGVGHAFQILHNSPSSHIRTQEMISHIKTFINQQENEYDLEEKYHRIDSLKGKGKYSKAELNRSKKTVKHGLNQEENGGRKIVSYKVTLVGGEFGNYEQWLNEEEAASKEMDPEGMETEPGGEHQLKRGYLNLPHSRGIYENP</sequence>
<dbReference type="InterPro" id="IPR013094">
    <property type="entry name" value="AB_hydrolase_3"/>
</dbReference>
<dbReference type="Proteomes" id="UP000593561">
    <property type="component" value="Unassembled WGS sequence"/>
</dbReference>
<organism evidence="4 5">
    <name type="scientific">Gossypium davidsonii</name>
    <name type="common">Davidson's cotton</name>
    <name type="synonym">Gossypium klotzschianum subsp. davidsonii</name>
    <dbReference type="NCBI Taxonomy" id="34287"/>
    <lineage>
        <taxon>Eukaryota</taxon>
        <taxon>Viridiplantae</taxon>
        <taxon>Streptophyta</taxon>
        <taxon>Embryophyta</taxon>
        <taxon>Tracheophyta</taxon>
        <taxon>Spermatophyta</taxon>
        <taxon>Magnoliopsida</taxon>
        <taxon>eudicotyledons</taxon>
        <taxon>Gunneridae</taxon>
        <taxon>Pentapetalae</taxon>
        <taxon>rosids</taxon>
        <taxon>malvids</taxon>
        <taxon>Malvales</taxon>
        <taxon>Malvaceae</taxon>
        <taxon>Malvoideae</taxon>
        <taxon>Gossypium</taxon>
    </lineage>
</organism>
<gene>
    <name evidence="4" type="ORF">Godav_027378</name>
</gene>
<feature type="domain" description="Alpha/beta hydrolase fold-3" evidence="3">
    <location>
        <begin position="9"/>
        <end position="94"/>
    </location>
</feature>
<feature type="region of interest" description="Disordered" evidence="2">
    <location>
        <begin position="189"/>
        <end position="229"/>
    </location>
</feature>
<proteinExistence type="inferred from homology"/>
<comment type="caution">
    <text evidence="4">The sequence shown here is derived from an EMBL/GenBank/DDBJ whole genome shotgun (WGS) entry which is preliminary data.</text>
</comment>
<keyword evidence="5" id="KW-1185">Reference proteome</keyword>
<dbReference type="EMBL" id="JABFAC010000007">
    <property type="protein sequence ID" value="MBA0617977.1"/>
    <property type="molecule type" value="Genomic_DNA"/>
</dbReference>
<protein>
    <recommendedName>
        <fullName evidence="3">Alpha/beta hydrolase fold-3 domain-containing protein</fullName>
    </recommendedName>
</protein>
<dbReference type="Gene3D" id="3.40.50.1820">
    <property type="entry name" value="alpha/beta hydrolase"/>
    <property type="match status" value="1"/>
</dbReference>
<reference evidence="4 5" key="1">
    <citation type="journal article" date="2019" name="Genome Biol. Evol.">
        <title>Insights into the evolution of the New World diploid cottons (Gossypium, subgenus Houzingenia) based on genome sequencing.</title>
        <authorList>
            <person name="Grover C.E."/>
            <person name="Arick M.A. 2nd"/>
            <person name="Thrash A."/>
            <person name="Conover J.L."/>
            <person name="Sanders W.S."/>
            <person name="Peterson D.G."/>
            <person name="Frelichowski J.E."/>
            <person name="Scheffler J.A."/>
            <person name="Scheffler B.E."/>
            <person name="Wendel J.F."/>
        </authorList>
    </citation>
    <scope>NUCLEOTIDE SEQUENCE [LARGE SCALE GENOMIC DNA]</scope>
    <source>
        <strain evidence="4">27</strain>
        <tissue evidence="4">Leaf</tissue>
    </source>
</reference>
<dbReference type="AlphaFoldDB" id="A0A7J8RVS5"/>
<comment type="similarity">
    <text evidence="1">Belongs to the 'GDXG' lipolytic enzyme family.</text>
</comment>
<dbReference type="Pfam" id="PF07859">
    <property type="entry name" value="Abhydrolase_3"/>
    <property type="match status" value="1"/>
</dbReference>
<dbReference type="InterPro" id="IPR029058">
    <property type="entry name" value="AB_hydrolase_fold"/>
</dbReference>